<accession>A0A7L5EIG1</accession>
<protein>
    <submittedName>
        <fullName evidence="2">Uncharacterized protein</fullName>
    </submittedName>
</protein>
<sequence length="84" mass="9566">MRFIPSATCSRCSDAKVACGFDGSGKVGRQSRFERNLPQTGLSVFRPKTLPLPSTRLRGIRQRKQATDWKSEEMEERLTDEAKY</sequence>
<organism evidence="2 3">
    <name type="scientific">Parabacteroides distasonis</name>
    <dbReference type="NCBI Taxonomy" id="823"/>
    <lineage>
        <taxon>Bacteria</taxon>
        <taxon>Pseudomonadati</taxon>
        <taxon>Bacteroidota</taxon>
        <taxon>Bacteroidia</taxon>
        <taxon>Bacteroidales</taxon>
        <taxon>Tannerellaceae</taxon>
        <taxon>Parabacteroides</taxon>
    </lineage>
</organism>
<feature type="region of interest" description="Disordered" evidence="1">
    <location>
        <begin position="61"/>
        <end position="84"/>
    </location>
</feature>
<evidence type="ECO:0000313" key="3">
    <source>
        <dbReference type="Proteomes" id="UP000501982"/>
    </source>
</evidence>
<evidence type="ECO:0000256" key="1">
    <source>
        <dbReference type="SAM" id="MobiDB-lite"/>
    </source>
</evidence>
<dbReference type="Proteomes" id="UP000501982">
    <property type="component" value="Chromosome"/>
</dbReference>
<proteinExistence type="predicted"/>
<dbReference type="AlphaFoldDB" id="A0A7L5EIG1"/>
<feature type="compositionally biased region" description="Basic and acidic residues" evidence="1">
    <location>
        <begin position="65"/>
        <end position="84"/>
    </location>
</feature>
<evidence type="ECO:0000313" key="2">
    <source>
        <dbReference type="EMBL" id="QJE31076.1"/>
    </source>
</evidence>
<dbReference type="EMBL" id="CP051672">
    <property type="protein sequence ID" value="QJE31076.1"/>
    <property type="molecule type" value="Genomic_DNA"/>
</dbReference>
<reference evidence="2 3" key="1">
    <citation type="submission" date="2020-04" db="EMBL/GenBank/DDBJ databases">
        <title>Complete Genomes and Methylome analysis of CBBP consortium that reverse antibiotic-induced susceptibility to vancomycin-resistant Enterococcus faecium infection.</title>
        <authorList>
            <person name="Fomenkov A."/>
            <person name="Zhang Z."/>
            <person name="Pamer E."/>
            <person name="Roberts R.J."/>
        </authorList>
    </citation>
    <scope>NUCLEOTIDE SEQUENCE [LARGE SCALE GENOMIC DNA]</scope>
    <source>
        <strain evidence="3">CBBP</strain>
    </source>
</reference>
<name>A0A7L5EIG1_PARDI</name>
<gene>
    <name evidence="2" type="ORF">HHO38_11715</name>
</gene>